<organism evidence="2 3">
    <name type="scientific">Psophocarpus tetragonolobus</name>
    <name type="common">Winged bean</name>
    <name type="synonym">Dolichos tetragonolobus</name>
    <dbReference type="NCBI Taxonomy" id="3891"/>
    <lineage>
        <taxon>Eukaryota</taxon>
        <taxon>Viridiplantae</taxon>
        <taxon>Streptophyta</taxon>
        <taxon>Embryophyta</taxon>
        <taxon>Tracheophyta</taxon>
        <taxon>Spermatophyta</taxon>
        <taxon>Magnoliopsida</taxon>
        <taxon>eudicotyledons</taxon>
        <taxon>Gunneridae</taxon>
        <taxon>Pentapetalae</taxon>
        <taxon>rosids</taxon>
        <taxon>fabids</taxon>
        <taxon>Fabales</taxon>
        <taxon>Fabaceae</taxon>
        <taxon>Papilionoideae</taxon>
        <taxon>50 kb inversion clade</taxon>
        <taxon>NPAAA clade</taxon>
        <taxon>indigoferoid/millettioid clade</taxon>
        <taxon>Phaseoleae</taxon>
        <taxon>Psophocarpus</taxon>
    </lineage>
</organism>
<evidence type="ECO:0000313" key="3">
    <source>
        <dbReference type="Proteomes" id="UP001386955"/>
    </source>
</evidence>
<proteinExistence type="predicted"/>
<reference evidence="2 3" key="1">
    <citation type="submission" date="2024-01" db="EMBL/GenBank/DDBJ databases">
        <title>The genomes of 5 underutilized Papilionoideae crops provide insights into root nodulation and disease resistanc.</title>
        <authorList>
            <person name="Jiang F."/>
        </authorList>
    </citation>
    <scope>NUCLEOTIDE SEQUENCE [LARGE SCALE GENOMIC DNA]</scope>
    <source>
        <strain evidence="2">DUOXIRENSHENG_FW03</strain>
        <tissue evidence="2">Leaves</tissue>
    </source>
</reference>
<evidence type="ECO:0000256" key="1">
    <source>
        <dbReference type="SAM" id="MobiDB-lite"/>
    </source>
</evidence>
<comment type="caution">
    <text evidence="2">The sequence shown here is derived from an EMBL/GenBank/DDBJ whole genome shotgun (WGS) entry which is preliminary data.</text>
</comment>
<name>A0AAN9SNT5_PSOTE</name>
<keyword evidence="3" id="KW-1185">Reference proteome</keyword>
<gene>
    <name evidence="2" type="ORF">VNO78_12353</name>
</gene>
<evidence type="ECO:0000313" key="2">
    <source>
        <dbReference type="EMBL" id="KAK7401041.1"/>
    </source>
</evidence>
<dbReference type="AlphaFoldDB" id="A0AAN9SNT5"/>
<dbReference type="EMBL" id="JAYMYS010000003">
    <property type="protein sequence ID" value="KAK7401041.1"/>
    <property type="molecule type" value="Genomic_DNA"/>
</dbReference>
<accession>A0AAN9SNT5</accession>
<feature type="region of interest" description="Disordered" evidence="1">
    <location>
        <begin position="36"/>
        <end position="66"/>
    </location>
</feature>
<sequence>MRIGNTVASSKAHQNGMSVLMGFEIDNRMHEEKQENIEMKQAPLTFSTKARDMNGNQKDGDEGDRIWLEGGSSTISLGMDAKCTKLDNPT</sequence>
<protein>
    <submittedName>
        <fullName evidence="2">Uncharacterized protein</fullName>
    </submittedName>
</protein>
<dbReference type="Proteomes" id="UP001386955">
    <property type="component" value="Unassembled WGS sequence"/>
</dbReference>